<evidence type="ECO:0000256" key="7">
    <source>
        <dbReference type="ARBA" id="ARBA00022958"/>
    </source>
</evidence>
<evidence type="ECO:0000256" key="2">
    <source>
        <dbReference type="ARBA" id="ARBA00022723"/>
    </source>
</evidence>
<proteinExistence type="inferred from homology"/>
<accession>A0A3D2X606</accession>
<dbReference type="InterPro" id="IPR002139">
    <property type="entry name" value="Ribo/fructo_kinase"/>
</dbReference>
<dbReference type="PANTHER" id="PTHR10584">
    <property type="entry name" value="SUGAR KINASE"/>
    <property type="match status" value="1"/>
</dbReference>
<dbReference type="EMBL" id="DPVV01000296">
    <property type="protein sequence ID" value="HCL02542.1"/>
    <property type="molecule type" value="Genomic_DNA"/>
</dbReference>
<keyword evidence="1" id="KW-0808">Transferase</keyword>
<dbReference type="InterPro" id="IPR029056">
    <property type="entry name" value="Ribokinase-like"/>
</dbReference>
<evidence type="ECO:0000256" key="8">
    <source>
        <dbReference type="ARBA" id="ARBA00023277"/>
    </source>
</evidence>
<dbReference type="CDD" id="cd01174">
    <property type="entry name" value="ribokinase"/>
    <property type="match status" value="1"/>
</dbReference>
<dbReference type="Proteomes" id="UP000262969">
    <property type="component" value="Unassembled WGS sequence"/>
</dbReference>
<sequence>MKKLIVLGSLNMDISIQSDYMPRSGETMNGYGFLMNSGGKGGNQAVAAAKLGVEVKMIANVGNDIFGKQLLDDIKSYGVDVSNVEISKNVSSGVAMITRCNNDNRIILSNGANHTLDFETIKEKLEKMTNPGDIFLTQLENDFEVVKKSIQFAKELGLYTILNPAPAKVLDDSFYKYLDLVIVNQSECELLTGIYPEDEKSYRIALAVFHDKGVKAIITLGTDGSITNYTGGYEYITSRKVEAVDTTAAGDSYIGALCRYLIYEKDFVEGLRFASDVAALTVTKKGAQISIPY</sequence>
<dbReference type="PRINTS" id="PR00990">
    <property type="entry name" value="RIBOKINASE"/>
</dbReference>
<dbReference type="GO" id="GO:0004747">
    <property type="term" value="F:ribokinase activity"/>
    <property type="evidence" value="ECO:0007669"/>
    <property type="project" value="UniProtKB-UniRule"/>
</dbReference>
<dbReference type="HAMAP" id="MF_01987">
    <property type="entry name" value="Ribokinase"/>
    <property type="match status" value="1"/>
</dbReference>
<dbReference type="Gene3D" id="3.40.1190.20">
    <property type="match status" value="1"/>
</dbReference>
<dbReference type="InterPro" id="IPR011877">
    <property type="entry name" value="Ribokinase"/>
</dbReference>
<keyword evidence="5" id="KW-0067">ATP-binding</keyword>
<evidence type="ECO:0000256" key="9">
    <source>
        <dbReference type="NCBIfam" id="TIGR02152"/>
    </source>
</evidence>
<evidence type="ECO:0000256" key="3">
    <source>
        <dbReference type="ARBA" id="ARBA00022741"/>
    </source>
</evidence>
<dbReference type="AlphaFoldDB" id="A0A3D2X606"/>
<feature type="domain" description="Carbohydrate kinase PfkB" evidence="10">
    <location>
        <begin position="1"/>
        <end position="292"/>
    </location>
</feature>
<dbReference type="GO" id="GO:0006014">
    <property type="term" value="P:D-ribose metabolic process"/>
    <property type="evidence" value="ECO:0007669"/>
    <property type="project" value="UniProtKB-UniRule"/>
</dbReference>
<evidence type="ECO:0000256" key="4">
    <source>
        <dbReference type="ARBA" id="ARBA00022777"/>
    </source>
</evidence>
<dbReference type="EC" id="2.7.1.15" evidence="9"/>
<keyword evidence="4 11" id="KW-0418">Kinase</keyword>
<comment type="caution">
    <text evidence="11">The sequence shown here is derived from an EMBL/GenBank/DDBJ whole genome shotgun (WGS) entry which is preliminary data.</text>
</comment>
<keyword evidence="2" id="KW-0479">Metal-binding</keyword>
<keyword evidence="3" id="KW-0547">Nucleotide-binding</keyword>
<dbReference type="InterPro" id="IPR011611">
    <property type="entry name" value="PfkB_dom"/>
</dbReference>
<keyword evidence="6" id="KW-0460">Magnesium</keyword>
<dbReference type="GO" id="GO:0005524">
    <property type="term" value="F:ATP binding"/>
    <property type="evidence" value="ECO:0007669"/>
    <property type="project" value="UniProtKB-KW"/>
</dbReference>
<protein>
    <recommendedName>
        <fullName evidence="9">Ribokinase</fullName>
        <ecNumber evidence="9">2.7.1.15</ecNumber>
    </recommendedName>
</protein>
<name>A0A3D2X606_9FIRM</name>
<evidence type="ECO:0000256" key="6">
    <source>
        <dbReference type="ARBA" id="ARBA00022842"/>
    </source>
</evidence>
<keyword evidence="8" id="KW-0119">Carbohydrate metabolism</keyword>
<evidence type="ECO:0000256" key="5">
    <source>
        <dbReference type="ARBA" id="ARBA00022840"/>
    </source>
</evidence>
<dbReference type="NCBIfam" id="TIGR02152">
    <property type="entry name" value="D_ribokin_bact"/>
    <property type="match status" value="1"/>
</dbReference>
<gene>
    <name evidence="11" type="primary">rbsK</name>
    <name evidence="11" type="ORF">DHW61_09025</name>
</gene>
<evidence type="ECO:0000256" key="1">
    <source>
        <dbReference type="ARBA" id="ARBA00022679"/>
    </source>
</evidence>
<evidence type="ECO:0000259" key="10">
    <source>
        <dbReference type="Pfam" id="PF00294"/>
    </source>
</evidence>
<evidence type="ECO:0000313" key="12">
    <source>
        <dbReference type="Proteomes" id="UP000262969"/>
    </source>
</evidence>
<reference evidence="11 12" key="1">
    <citation type="journal article" date="2018" name="Nat. Biotechnol.">
        <title>A standardized bacterial taxonomy based on genome phylogeny substantially revises the tree of life.</title>
        <authorList>
            <person name="Parks D.H."/>
            <person name="Chuvochina M."/>
            <person name="Waite D.W."/>
            <person name="Rinke C."/>
            <person name="Skarshewski A."/>
            <person name="Chaumeil P.A."/>
            <person name="Hugenholtz P."/>
        </authorList>
    </citation>
    <scope>NUCLEOTIDE SEQUENCE [LARGE SCALE GENOMIC DNA]</scope>
    <source>
        <strain evidence="11">UBA11728</strain>
    </source>
</reference>
<evidence type="ECO:0000313" key="11">
    <source>
        <dbReference type="EMBL" id="HCL02542.1"/>
    </source>
</evidence>
<feature type="non-terminal residue" evidence="11">
    <location>
        <position position="293"/>
    </location>
</feature>
<dbReference type="Pfam" id="PF00294">
    <property type="entry name" value="PfkB"/>
    <property type="match status" value="1"/>
</dbReference>
<keyword evidence="7" id="KW-0630">Potassium</keyword>
<organism evidence="11 12">
    <name type="scientific">Lachnoclostridium phytofermentans</name>
    <dbReference type="NCBI Taxonomy" id="66219"/>
    <lineage>
        <taxon>Bacteria</taxon>
        <taxon>Bacillati</taxon>
        <taxon>Bacillota</taxon>
        <taxon>Clostridia</taxon>
        <taxon>Lachnospirales</taxon>
        <taxon>Lachnospiraceae</taxon>
    </lineage>
</organism>
<dbReference type="SUPFAM" id="SSF53613">
    <property type="entry name" value="Ribokinase-like"/>
    <property type="match status" value="1"/>
</dbReference>
<dbReference type="GO" id="GO:0046872">
    <property type="term" value="F:metal ion binding"/>
    <property type="evidence" value="ECO:0007669"/>
    <property type="project" value="UniProtKB-KW"/>
</dbReference>
<dbReference type="PANTHER" id="PTHR10584:SF166">
    <property type="entry name" value="RIBOKINASE"/>
    <property type="match status" value="1"/>
</dbReference>